<dbReference type="InterPro" id="IPR020845">
    <property type="entry name" value="AMP-binding_CS"/>
</dbReference>
<accession>A0A1Q2D5V9</accession>
<dbReference type="SUPFAM" id="SSF56801">
    <property type="entry name" value="Acetyl-CoA synthetase-like"/>
    <property type="match status" value="1"/>
</dbReference>
<name>A0A1Q2D5V9_9ENTE</name>
<dbReference type="PANTHER" id="PTHR43201:SF5">
    <property type="entry name" value="MEDIUM-CHAIN ACYL-COA LIGASE ACSF2, MITOCHONDRIAL"/>
    <property type="match status" value="1"/>
</dbReference>
<proteinExistence type="inferred from homology"/>
<keyword evidence="2 5" id="KW-0436">Ligase</keyword>
<evidence type="ECO:0000256" key="2">
    <source>
        <dbReference type="ARBA" id="ARBA00022598"/>
    </source>
</evidence>
<dbReference type="GO" id="GO:0008756">
    <property type="term" value="F:o-succinylbenzoate-CoA ligase activity"/>
    <property type="evidence" value="ECO:0007669"/>
    <property type="project" value="UniProtKB-UniRule"/>
</dbReference>
<dbReference type="PROSITE" id="PS00455">
    <property type="entry name" value="AMP_BINDING"/>
    <property type="match status" value="1"/>
</dbReference>
<keyword evidence="7" id="KW-1185">Reference proteome</keyword>
<gene>
    <name evidence="5" type="primary">menE</name>
    <name evidence="6" type="ORF">BW732_05305</name>
</gene>
<dbReference type="Proteomes" id="UP000188246">
    <property type="component" value="Chromosome"/>
</dbReference>
<reference evidence="6 7" key="1">
    <citation type="journal article" date="2010" name="Int. J. Syst. Evol. Microbiol.">
        <title>Vagococcus penaei sp. nov., isolated from spoilage microbiota of cooked shrimp (Penaeus vannamei).</title>
        <authorList>
            <person name="Jaffres E."/>
            <person name="Prevost H."/>
            <person name="Rossero A."/>
            <person name="Joffraud J.J."/>
            <person name="Dousset X."/>
        </authorList>
    </citation>
    <scope>NUCLEOTIDE SEQUENCE [LARGE SCALE GENOMIC DNA]</scope>
    <source>
        <strain evidence="6 7">CD276</strain>
    </source>
</reference>
<dbReference type="InterPro" id="IPR042099">
    <property type="entry name" value="ANL_N_sf"/>
</dbReference>
<dbReference type="KEGG" id="vpi:BW732_05305"/>
<sequence>MNWLVKQINERPNHPALYVDDTVWTFAAIGRNVQQWMGYFSTIVPETTKRVAVLSHNSSAHYFTIVALWSLGKEVVCLNTHLQPEELEYQLDDAQVSFVIVDEFSQKKLTQLTGLMVIPMSLPQKHFSDSPWQDMGLDDVATIMYTSGTTGRPKGVVQRFAQHLASAKGTAQNVSITADDCWLCAVPLFHISGLSLICRQLILGCSIRLYRKFSATEVTRDLVAGKGSVMSVVTLMLNDLLKAYPPTGYHDCFRFFLLGGGPVSVATLETCQKLELPVIQSYGMTETCSQVVALSFADALTHLGSVGKPLANMVIKIVDALNQEVPALVTGEIWLKGPNIVTNYLHDTTWHDTKWTTDGWFRTGDMGYLTEDGYLYLVSRLSELIISGGENVYPTEVEQVLQQISSVQEVAVVGESHPKWGAVPVAYIVGHLTKAEMEDYLSSRLAKYKWPVAIYRCHNLPRTASGKLAKHRLLTKERDEYLWKSQN</sequence>
<dbReference type="Gene3D" id="3.40.50.12780">
    <property type="entry name" value="N-terminal domain of ligase-like"/>
    <property type="match status" value="1"/>
</dbReference>
<dbReference type="EMBL" id="CP019609">
    <property type="protein sequence ID" value="AQP53713.1"/>
    <property type="molecule type" value="Genomic_DNA"/>
</dbReference>
<comment type="catalytic activity">
    <reaction evidence="5">
        <text>2-succinylbenzoate + ATP + CoA = 2-succinylbenzoyl-CoA + AMP + diphosphate</text>
        <dbReference type="Rhea" id="RHEA:17009"/>
        <dbReference type="ChEBI" id="CHEBI:18325"/>
        <dbReference type="ChEBI" id="CHEBI:30616"/>
        <dbReference type="ChEBI" id="CHEBI:33019"/>
        <dbReference type="ChEBI" id="CHEBI:57287"/>
        <dbReference type="ChEBI" id="CHEBI:57364"/>
        <dbReference type="ChEBI" id="CHEBI:456215"/>
        <dbReference type="EC" id="6.2.1.26"/>
    </reaction>
</comment>
<dbReference type="STRING" id="633807.BW732_05305"/>
<organism evidence="6 7">
    <name type="scientific">Vagococcus penaei</name>
    <dbReference type="NCBI Taxonomy" id="633807"/>
    <lineage>
        <taxon>Bacteria</taxon>
        <taxon>Bacillati</taxon>
        <taxon>Bacillota</taxon>
        <taxon>Bacilli</taxon>
        <taxon>Lactobacillales</taxon>
        <taxon>Enterococcaceae</taxon>
        <taxon>Vagococcus</taxon>
    </lineage>
</organism>
<dbReference type="Pfam" id="PF13193">
    <property type="entry name" value="AMP-binding_C"/>
    <property type="match status" value="1"/>
</dbReference>
<dbReference type="GO" id="GO:0006631">
    <property type="term" value="P:fatty acid metabolic process"/>
    <property type="evidence" value="ECO:0007669"/>
    <property type="project" value="TreeGrafter"/>
</dbReference>
<dbReference type="UniPathway" id="UPA01057">
    <property type="reaction ID" value="UER00166"/>
</dbReference>
<dbReference type="RefSeq" id="WP_077275798.1">
    <property type="nucleotide sequence ID" value="NZ_CP019609.1"/>
</dbReference>
<keyword evidence="4 5" id="KW-0067">ATP-binding</keyword>
<dbReference type="PANTHER" id="PTHR43201">
    <property type="entry name" value="ACYL-COA SYNTHETASE"/>
    <property type="match status" value="1"/>
</dbReference>
<dbReference type="NCBIfam" id="TIGR01923">
    <property type="entry name" value="menE"/>
    <property type="match status" value="1"/>
</dbReference>
<evidence type="ECO:0000256" key="3">
    <source>
        <dbReference type="ARBA" id="ARBA00022741"/>
    </source>
</evidence>
<dbReference type="InterPro" id="IPR010192">
    <property type="entry name" value="MenE"/>
</dbReference>
<dbReference type="InterPro" id="IPR000873">
    <property type="entry name" value="AMP-dep_synth/lig_dom"/>
</dbReference>
<comment type="pathway">
    <text evidence="5">Quinol/quinone metabolism; 1,4-dihydroxy-2-naphthoate biosynthesis; 1,4-dihydroxy-2-naphthoate from chorismate: step 5/7.</text>
</comment>
<comment type="pathway">
    <text evidence="5">Quinol/quinone metabolism; menaquinone biosynthesis.</text>
</comment>
<dbReference type="GO" id="GO:0009234">
    <property type="term" value="P:menaquinone biosynthetic process"/>
    <property type="evidence" value="ECO:0007669"/>
    <property type="project" value="UniProtKB-UniRule"/>
</dbReference>
<dbReference type="UniPathway" id="UPA00079"/>
<dbReference type="HAMAP" id="MF_00731">
    <property type="entry name" value="MenE"/>
    <property type="match status" value="1"/>
</dbReference>
<comment type="similarity">
    <text evidence="5">Belongs to the ATP-dependent AMP-binding enzyme family. MenE subfamily.</text>
</comment>
<evidence type="ECO:0000256" key="1">
    <source>
        <dbReference type="ARBA" id="ARBA00022428"/>
    </source>
</evidence>
<dbReference type="Pfam" id="PF00501">
    <property type="entry name" value="AMP-binding"/>
    <property type="match status" value="1"/>
</dbReference>
<keyword evidence="1 5" id="KW-0474">Menaquinone biosynthesis</keyword>
<evidence type="ECO:0000256" key="4">
    <source>
        <dbReference type="ARBA" id="ARBA00022840"/>
    </source>
</evidence>
<evidence type="ECO:0000313" key="7">
    <source>
        <dbReference type="Proteomes" id="UP000188246"/>
    </source>
</evidence>
<keyword evidence="3 5" id="KW-0547">Nucleotide-binding</keyword>
<protein>
    <recommendedName>
        <fullName evidence="5">2-succinylbenzoate--CoA ligase</fullName>
        <ecNumber evidence="5">6.2.1.26</ecNumber>
    </recommendedName>
    <alternativeName>
        <fullName evidence="5">o-succinylbenzoyl-CoA synthetase</fullName>
        <shortName evidence="5">OSB-CoA synthetase</shortName>
    </alternativeName>
</protein>
<dbReference type="OrthoDB" id="9762242at2"/>
<dbReference type="EC" id="6.2.1.26" evidence="5"/>
<evidence type="ECO:0000256" key="5">
    <source>
        <dbReference type="HAMAP-Rule" id="MF_00731"/>
    </source>
</evidence>
<dbReference type="GO" id="GO:0005524">
    <property type="term" value="F:ATP binding"/>
    <property type="evidence" value="ECO:0007669"/>
    <property type="project" value="UniProtKB-KW"/>
</dbReference>
<dbReference type="Gene3D" id="3.30.300.30">
    <property type="match status" value="1"/>
</dbReference>
<dbReference type="NCBIfam" id="NF002966">
    <property type="entry name" value="PRK03640.1"/>
    <property type="match status" value="1"/>
</dbReference>
<dbReference type="InterPro" id="IPR045851">
    <property type="entry name" value="AMP-bd_C_sf"/>
</dbReference>
<dbReference type="GO" id="GO:0031956">
    <property type="term" value="F:medium-chain fatty acid-CoA ligase activity"/>
    <property type="evidence" value="ECO:0007669"/>
    <property type="project" value="TreeGrafter"/>
</dbReference>
<dbReference type="InterPro" id="IPR025110">
    <property type="entry name" value="AMP-bd_C"/>
</dbReference>
<evidence type="ECO:0000313" key="6">
    <source>
        <dbReference type="EMBL" id="AQP53713.1"/>
    </source>
</evidence>
<dbReference type="AlphaFoldDB" id="A0A1Q2D5V9"/>
<comment type="function">
    <text evidence="5">Converts 2-succinylbenzoate (OSB) to 2-succinylbenzoyl-CoA (OSB-CoA).</text>
</comment>